<reference evidence="1" key="1">
    <citation type="submission" date="2020-06" db="EMBL/GenBank/DDBJ databases">
        <title>Draft genome sequences of strains closely related to Aspergillus parafelis and Aspergillus hiratsukae.</title>
        <authorList>
            <person name="Dos Santos R.A.C."/>
            <person name="Rivero-Menendez O."/>
            <person name="Steenwyk J.L."/>
            <person name="Mead M.E."/>
            <person name="Goldman G.H."/>
            <person name="Alastruey-Izquierdo A."/>
            <person name="Rokas A."/>
        </authorList>
    </citation>
    <scope>NUCLEOTIDE SEQUENCE</scope>
    <source>
        <strain evidence="1">CNM-CM7691</strain>
    </source>
</reference>
<organism evidence="1 2">
    <name type="scientific">Aspergillus felis</name>
    <dbReference type="NCBI Taxonomy" id="1287682"/>
    <lineage>
        <taxon>Eukaryota</taxon>
        <taxon>Fungi</taxon>
        <taxon>Dikarya</taxon>
        <taxon>Ascomycota</taxon>
        <taxon>Pezizomycotina</taxon>
        <taxon>Eurotiomycetes</taxon>
        <taxon>Eurotiomycetidae</taxon>
        <taxon>Eurotiales</taxon>
        <taxon>Aspergillaceae</taxon>
        <taxon>Aspergillus</taxon>
        <taxon>Aspergillus subgen. Fumigati</taxon>
    </lineage>
</organism>
<dbReference type="EMBL" id="JACBAG010001398">
    <property type="protein sequence ID" value="KAF7184870.1"/>
    <property type="molecule type" value="Genomic_DNA"/>
</dbReference>
<sequence>MAYVKKAKAYLKYLELGAEGLALPPFAENAKGYLIIYPGEVYCRAPGCPKGKEAYSSLNNLKKHLQSTHKDKYTVHTTSGGAPTIDEQQAAIEWYEKLLQEEKPELPSLPLKKDGTVHMGKMKAMVKDMGINVPCDECKAQKKTRFLSLLFLKESVVLRKLRLLHEGDRQGYRWRRRD</sequence>
<dbReference type="AlphaFoldDB" id="A0A8H6VB94"/>
<evidence type="ECO:0000313" key="2">
    <source>
        <dbReference type="Proteomes" id="UP000641853"/>
    </source>
</evidence>
<keyword evidence="2" id="KW-1185">Reference proteome</keyword>
<accession>A0A8H6VB94</accession>
<evidence type="ECO:0000313" key="1">
    <source>
        <dbReference type="EMBL" id="KAF7184870.1"/>
    </source>
</evidence>
<proteinExistence type="predicted"/>
<protein>
    <submittedName>
        <fullName evidence="1">Uncharacterized protein</fullName>
    </submittedName>
</protein>
<dbReference type="Proteomes" id="UP000641853">
    <property type="component" value="Unassembled WGS sequence"/>
</dbReference>
<name>A0A8H6VB94_9EURO</name>
<comment type="caution">
    <text evidence="1">The sequence shown here is derived from an EMBL/GenBank/DDBJ whole genome shotgun (WGS) entry which is preliminary data.</text>
</comment>
<gene>
    <name evidence="1" type="ORF">CNMCM7691_007513</name>
</gene>